<dbReference type="Proteomes" id="UP001558613">
    <property type="component" value="Unassembled WGS sequence"/>
</dbReference>
<reference evidence="1 2" key="1">
    <citation type="submission" date="2023-09" db="EMBL/GenBank/DDBJ databases">
        <authorList>
            <person name="Wang M."/>
        </authorList>
    </citation>
    <scope>NUCLEOTIDE SEQUENCE [LARGE SCALE GENOMIC DNA]</scope>
    <source>
        <strain evidence="1">GT-2023</strain>
        <tissue evidence="1">Liver</tissue>
    </source>
</reference>
<dbReference type="EMBL" id="JAYMGO010000013">
    <property type="protein sequence ID" value="KAL1262942.1"/>
    <property type="molecule type" value="Genomic_DNA"/>
</dbReference>
<accession>A0ABR3MD01</accession>
<evidence type="ECO:0000313" key="2">
    <source>
        <dbReference type="Proteomes" id="UP001558613"/>
    </source>
</evidence>
<gene>
    <name evidence="1" type="ORF">QQF64_005681</name>
</gene>
<name>A0ABR3MD01_9TELE</name>
<evidence type="ECO:0000313" key="1">
    <source>
        <dbReference type="EMBL" id="KAL1262942.1"/>
    </source>
</evidence>
<organism evidence="1 2">
    <name type="scientific">Cirrhinus molitorella</name>
    <name type="common">mud carp</name>
    <dbReference type="NCBI Taxonomy" id="172907"/>
    <lineage>
        <taxon>Eukaryota</taxon>
        <taxon>Metazoa</taxon>
        <taxon>Chordata</taxon>
        <taxon>Craniata</taxon>
        <taxon>Vertebrata</taxon>
        <taxon>Euteleostomi</taxon>
        <taxon>Actinopterygii</taxon>
        <taxon>Neopterygii</taxon>
        <taxon>Teleostei</taxon>
        <taxon>Ostariophysi</taxon>
        <taxon>Cypriniformes</taxon>
        <taxon>Cyprinidae</taxon>
        <taxon>Labeoninae</taxon>
        <taxon>Labeonini</taxon>
        <taxon>Cirrhinus</taxon>
    </lineage>
</organism>
<proteinExistence type="predicted"/>
<comment type="caution">
    <text evidence="1">The sequence shown here is derived from an EMBL/GenBank/DDBJ whole genome shotgun (WGS) entry which is preliminary data.</text>
</comment>
<protein>
    <submittedName>
        <fullName evidence="1">Uncharacterized protein</fullName>
    </submittedName>
</protein>
<sequence length="123" mass="13262">MYSCAHVYVSLGGLSGVRAFRLATRSKYRGLTFLSSVSAERDKSGLPAALAASRYLVTFQTVGVGGLSQARPGWEGNQGQQRLDCVQEACKWTGEMPSILTHFHGKGKVTWLQKCPGTRLGGL</sequence>
<keyword evidence="2" id="KW-1185">Reference proteome</keyword>